<sequence length="221" mass="24074">MEESQLGPQLAASPSSSRSSSGWFGLLQESLLLEESLLQESLLDHIDNDPESLHTFNVGTSTSSRRIDGSDHDNGTCDPCVLFSSSHGCAKGQSCRYCHLTPHAPAEKIKAAHRPRKQTRDKFKTSVQEMLQAHKGRVEEIHHELQAEARKSPYVRKLLQGYLDEDGADSEIFAPPGLFAPSPPPGLALPAGLPVPLTQDQEMPLPYAPVGPLRILSSMSC</sequence>
<name>A0AA36IGQ3_9DINO</name>
<evidence type="ECO:0000313" key="4">
    <source>
        <dbReference type="EMBL" id="CAJ1387471.1"/>
    </source>
</evidence>
<keyword evidence="1" id="KW-0479">Metal-binding</keyword>
<evidence type="ECO:0000256" key="1">
    <source>
        <dbReference type="PROSITE-ProRule" id="PRU00723"/>
    </source>
</evidence>
<organism evidence="4 5">
    <name type="scientific">Effrenium voratum</name>
    <dbReference type="NCBI Taxonomy" id="2562239"/>
    <lineage>
        <taxon>Eukaryota</taxon>
        <taxon>Sar</taxon>
        <taxon>Alveolata</taxon>
        <taxon>Dinophyceae</taxon>
        <taxon>Suessiales</taxon>
        <taxon>Symbiodiniaceae</taxon>
        <taxon>Effrenium</taxon>
    </lineage>
</organism>
<comment type="caution">
    <text evidence="4">The sequence shown here is derived from an EMBL/GenBank/DDBJ whole genome shotgun (WGS) entry which is preliminary data.</text>
</comment>
<proteinExistence type="predicted"/>
<keyword evidence="1" id="KW-0863">Zinc-finger</keyword>
<protein>
    <recommendedName>
        <fullName evidence="3">C3H1-type domain-containing protein</fullName>
    </recommendedName>
</protein>
<dbReference type="EMBL" id="CAUJNA010001524">
    <property type="protein sequence ID" value="CAJ1387471.1"/>
    <property type="molecule type" value="Genomic_DNA"/>
</dbReference>
<keyword evidence="1" id="KW-0862">Zinc</keyword>
<reference evidence="4" key="1">
    <citation type="submission" date="2023-08" db="EMBL/GenBank/DDBJ databases">
        <authorList>
            <person name="Chen Y."/>
            <person name="Shah S."/>
            <person name="Dougan E. K."/>
            <person name="Thang M."/>
            <person name="Chan C."/>
        </authorList>
    </citation>
    <scope>NUCLEOTIDE SEQUENCE</scope>
</reference>
<dbReference type="PROSITE" id="PS50103">
    <property type="entry name" value="ZF_C3H1"/>
    <property type="match status" value="1"/>
</dbReference>
<feature type="zinc finger region" description="C3H1-type" evidence="1">
    <location>
        <begin position="79"/>
        <end position="102"/>
    </location>
</feature>
<dbReference type="Proteomes" id="UP001178507">
    <property type="component" value="Unassembled WGS sequence"/>
</dbReference>
<keyword evidence="5" id="KW-1185">Reference proteome</keyword>
<gene>
    <name evidence="4" type="ORF">EVOR1521_LOCUS13549</name>
</gene>
<feature type="domain" description="C3H1-type" evidence="3">
    <location>
        <begin position="79"/>
        <end position="102"/>
    </location>
</feature>
<dbReference type="AlphaFoldDB" id="A0AA36IGQ3"/>
<feature type="compositionally biased region" description="Low complexity" evidence="2">
    <location>
        <begin position="13"/>
        <end position="22"/>
    </location>
</feature>
<dbReference type="InterPro" id="IPR000571">
    <property type="entry name" value="Znf_CCCH"/>
</dbReference>
<accession>A0AA36IGQ3</accession>
<evidence type="ECO:0000259" key="3">
    <source>
        <dbReference type="PROSITE" id="PS50103"/>
    </source>
</evidence>
<evidence type="ECO:0000313" key="5">
    <source>
        <dbReference type="Proteomes" id="UP001178507"/>
    </source>
</evidence>
<feature type="region of interest" description="Disordered" evidence="2">
    <location>
        <begin position="1"/>
        <end position="22"/>
    </location>
</feature>
<evidence type="ECO:0000256" key="2">
    <source>
        <dbReference type="SAM" id="MobiDB-lite"/>
    </source>
</evidence>
<dbReference type="GO" id="GO:0008270">
    <property type="term" value="F:zinc ion binding"/>
    <property type="evidence" value="ECO:0007669"/>
    <property type="project" value="UniProtKB-KW"/>
</dbReference>